<proteinExistence type="predicted"/>
<dbReference type="InterPro" id="IPR050300">
    <property type="entry name" value="GDXG_lipolytic_enzyme"/>
</dbReference>
<evidence type="ECO:0000313" key="3">
    <source>
        <dbReference type="EMBL" id="MBP2324892.1"/>
    </source>
</evidence>
<evidence type="ECO:0000259" key="2">
    <source>
        <dbReference type="Pfam" id="PF07859"/>
    </source>
</evidence>
<organism evidence="3 4">
    <name type="scientific">Kibdelosporangium banguiense</name>
    <dbReference type="NCBI Taxonomy" id="1365924"/>
    <lineage>
        <taxon>Bacteria</taxon>
        <taxon>Bacillati</taxon>
        <taxon>Actinomycetota</taxon>
        <taxon>Actinomycetes</taxon>
        <taxon>Pseudonocardiales</taxon>
        <taxon>Pseudonocardiaceae</taxon>
        <taxon>Kibdelosporangium</taxon>
    </lineage>
</organism>
<dbReference type="Proteomes" id="UP001519332">
    <property type="component" value="Unassembled WGS sequence"/>
</dbReference>
<gene>
    <name evidence="3" type="ORF">JOF56_005277</name>
</gene>
<dbReference type="RefSeq" id="WP_209642162.1">
    <property type="nucleotide sequence ID" value="NZ_JAGINW010000001.1"/>
</dbReference>
<feature type="domain" description="Alpha/beta hydrolase fold-3" evidence="2">
    <location>
        <begin position="73"/>
        <end position="279"/>
    </location>
</feature>
<dbReference type="InterPro" id="IPR029058">
    <property type="entry name" value="AB_hydrolase_fold"/>
</dbReference>
<keyword evidence="4" id="KW-1185">Reference proteome</keyword>
<name>A0ABS4TKE6_9PSEU</name>
<dbReference type="Gene3D" id="3.40.50.1820">
    <property type="entry name" value="alpha/beta hydrolase"/>
    <property type="match status" value="1"/>
</dbReference>
<reference evidence="3 4" key="1">
    <citation type="submission" date="2021-03" db="EMBL/GenBank/DDBJ databases">
        <title>Sequencing the genomes of 1000 actinobacteria strains.</title>
        <authorList>
            <person name="Klenk H.-P."/>
        </authorList>
    </citation>
    <scope>NUCLEOTIDE SEQUENCE [LARGE SCALE GENOMIC DNA]</scope>
    <source>
        <strain evidence="3 4">DSM 46670</strain>
    </source>
</reference>
<accession>A0ABS4TKE6</accession>
<sequence length="304" mass="33400">MELTRVNPELRKAVKRVPSLPLSRTWVRRLLRAAQRRLSRDAVVDGVRFQDVDAGGTPARVYRPQSGASGAGLLWIHGGGLVMGIPAQDDRLCSTIARELGMVVVSVDYRLAPEDPFPAAIDDCATAWDFFQRSAEDLGVDPARIAIGGQSAGGGLAASLVHRIHDEGGPQPRAQLLFCPMLDDRTAARTELDDIRHHVWNNRSNRFGWRAYLGHPGQAAKPYSVAARREDLSGLPPAWVGVGDIDLFYDEDTDYARRLREAGVDCELDVVSGAPHGFESWAARTTLAEDFVARGREWLRRATA</sequence>
<protein>
    <submittedName>
        <fullName evidence="3">Acetyl esterase/lipase</fullName>
    </submittedName>
</protein>
<dbReference type="Pfam" id="PF07859">
    <property type="entry name" value="Abhydrolase_3"/>
    <property type="match status" value="1"/>
</dbReference>
<evidence type="ECO:0000256" key="1">
    <source>
        <dbReference type="ARBA" id="ARBA00022801"/>
    </source>
</evidence>
<dbReference type="InterPro" id="IPR013094">
    <property type="entry name" value="AB_hydrolase_3"/>
</dbReference>
<dbReference type="SUPFAM" id="SSF53474">
    <property type="entry name" value="alpha/beta-Hydrolases"/>
    <property type="match status" value="1"/>
</dbReference>
<dbReference type="PANTHER" id="PTHR48081">
    <property type="entry name" value="AB HYDROLASE SUPERFAMILY PROTEIN C4A8.06C"/>
    <property type="match status" value="1"/>
</dbReference>
<comment type="caution">
    <text evidence="3">The sequence shown here is derived from an EMBL/GenBank/DDBJ whole genome shotgun (WGS) entry which is preliminary data.</text>
</comment>
<keyword evidence="1" id="KW-0378">Hydrolase</keyword>
<evidence type="ECO:0000313" key="4">
    <source>
        <dbReference type="Proteomes" id="UP001519332"/>
    </source>
</evidence>
<dbReference type="PANTHER" id="PTHR48081:SF8">
    <property type="entry name" value="ALPHA_BETA HYDROLASE FOLD-3 DOMAIN-CONTAINING PROTEIN-RELATED"/>
    <property type="match status" value="1"/>
</dbReference>
<dbReference type="EMBL" id="JAGINW010000001">
    <property type="protein sequence ID" value="MBP2324892.1"/>
    <property type="molecule type" value="Genomic_DNA"/>
</dbReference>